<evidence type="ECO:0000256" key="5">
    <source>
        <dbReference type="ARBA" id="ARBA00022692"/>
    </source>
</evidence>
<dbReference type="AlphaFoldDB" id="A0A8T0CIQ2"/>
<dbReference type="GO" id="GO:0005789">
    <property type="term" value="C:endoplasmic reticulum membrane"/>
    <property type="evidence" value="ECO:0007669"/>
    <property type="project" value="UniProtKB-SubCell"/>
</dbReference>
<evidence type="ECO:0000313" key="10">
    <source>
        <dbReference type="Proteomes" id="UP000806378"/>
    </source>
</evidence>
<keyword evidence="8" id="KW-0472">Membrane</keyword>
<dbReference type="SUPFAM" id="SSF53756">
    <property type="entry name" value="UDP-Glycosyltransferase/glycogen phosphorylase"/>
    <property type="match status" value="1"/>
</dbReference>
<evidence type="ECO:0000256" key="8">
    <source>
        <dbReference type="ARBA" id="ARBA00023136"/>
    </source>
</evidence>
<evidence type="ECO:0008006" key="11">
    <source>
        <dbReference type="Google" id="ProtNLM"/>
    </source>
</evidence>
<dbReference type="OrthoDB" id="614844at2759"/>
<comment type="pathway">
    <text evidence="2">Protein modification; protein glycosylation.</text>
</comment>
<organism evidence="9 10">
    <name type="scientific">Corymbia citriodora subsp. variegata</name>
    <dbReference type="NCBI Taxonomy" id="360336"/>
    <lineage>
        <taxon>Eukaryota</taxon>
        <taxon>Viridiplantae</taxon>
        <taxon>Streptophyta</taxon>
        <taxon>Embryophyta</taxon>
        <taxon>Tracheophyta</taxon>
        <taxon>Spermatophyta</taxon>
        <taxon>Magnoliopsida</taxon>
        <taxon>eudicotyledons</taxon>
        <taxon>Gunneridae</taxon>
        <taxon>Pentapetalae</taxon>
        <taxon>rosids</taxon>
        <taxon>malvids</taxon>
        <taxon>Myrtales</taxon>
        <taxon>Myrtaceae</taxon>
        <taxon>Myrtoideae</taxon>
        <taxon>Eucalypteae</taxon>
        <taxon>Corymbia</taxon>
    </lineage>
</organism>
<evidence type="ECO:0000256" key="4">
    <source>
        <dbReference type="ARBA" id="ARBA00022679"/>
    </source>
</evidence>
<dbReference type="Gene3D" id="3.40.50.2000">
    <property type="entry name" value="Glycogen Phosphorylase B"/>
    <property type="match status" value="1"/>
</dbReference>
<proteinExistence type="predicted"/>
<gene>
    <name evidence="9" type="ORF">BT93_L0423</name>
</gene>
<comment type="caution">
    <text evidence="9">The sequence shown here is derived from an EMBL/GenBank/DDBJ whole genome shotgun (WGS) entry which is preliminary data.</text>
</comment>
<keyword evidence="4" id="KW-0808">Transferase</keyword>
<evidence type="ECO:0000256" key="7">
    <source>
        <dbReference type="ARBA" id="ARBA00022989"/>
    </source>
</evidence>
<dbReference type="GO" id="GO:0000030">
    <property type="term" value="F:mannosyltransferase activity"/>
    <property type="evidence" value="ECO:0007669"/>
    <property type="project" value="InterPro"/>
</dbReference>
<evidence type="ECO:0000256" key="2">
    <source>
        <dbReference type="ARBA" id="ARBA00004922"/>
    </source>
</evidence>
<dbReference type="FunFam" id="3.40.50.2000:FF:000162">
    <property type="entry name" value="Beta-1,4-mannosyltransferase (Alg1), putative"/>
    <property type="match status" value="1"/>
</dbReference>
<reference evidence="9" key="1">
    <citation type="submission" date="2020-05" db="EMBL/GenBank/DDBJ databases">
        <title>WGS assembly of Corymbia citriodora subspecies variegata.</title>
        <authorList>
            <person name="Barry K."/>
            <person name="Hundley H."/>
            <person name="Shu S."/>
            <person name="Jenkins J."/>
            <person name="Grimwood J."/>
            <person name="Baten A."/>
        </authorList>
    </citation>
    <scope>NUCLEOTIDE SEQUENCE</scope>
    <source>
        <strain evidence="9">CV2-018</strain>
    </source>
</reference>
<keyword evidence="7" id="KW-1133">Transmembrane helix</keyword>
<dbReference type="EMBL" id="MU099528">
    <property type="protein sequence ID" value="KAF7845829.1"/>
    <property type="molecule type" value="Genomic_DNA"/>
</dbReference>
<evidence type="ECO:0000256" key="6">
    <source>
        <dbReference type="ARBA" id="ARBA00022824"/>
    </source>
</evidence>
<evidence type="ECO:0000256" key="3">
    <source>
        <dbReference type="ARBA" id="ARBA00022676"/>
    </source>
</evidence>
<evidence type="ECO:0000313" key="9">
    <source>
        <dbReference type="EMBL" id="KAF7845829.1"/>
    </source>
</evidence>
<sequence>MLIQNPPSIPTLLIAIVVCYLRNTKLVVDWHNFGYTILALKLGDSHPLVSISRLYELTLAKYAYRHLTVTNAMRDVLIKDLHLGNVLPLHDRPASLFQPLSDNEKGIFLDRCAYTADEAVNIAQGRTRLIVSSTSWTADEDFSVLLDALCTYSAKAISDSPQLPELLVVITGRGPLKDYYLGQIDRAVKDQKLEMVKIRPAWLTFDDYARLLGSADLGVSLHTSSSGVDLPMKVVDMFGTGLPVLGYGNFIAWPELVQDGVNGKSFSNSEDMATAFVQLLDPADKELENLRQGALRESQRRWSSEWNPVAGRMFELID</sequence>
<protein>
    <recommendedName>
        <fullName evidence="11">Chitobiosyldiphosphodolichol beta-mannosyltransferase</fullName>
    </recommendedName>
</protein>
<accession>A0A8T0CIQ2</accession>
<keyword evidence="5" id="KW-0812">Transmembrane</keyword>
<dbReference type="InterPro" id="IPR026051">
    <property type="entry name" value="ALG1-like"/>
</dbReference>
<dbReference type="PANTHER" id="PTHR13036">
    <property type="entry name" value="BETA1,4 MANNOSYLTRANSFERASE"/>
    <property type="match status" value="1"/>
</dbReference>
<dbReference type="Pfam" id="PF13692">
    <property type="entry name" value="Glyco_trans_1_4"/>
    <property type="match status" value="1"/>
</dbReference>
<keyword evidence="10" id="KW-1185">Reference proteome</keyword>
<comment type="subcellular location">
    <subcellularLocation>
        <location evidence="1">Endoplasmic reticulum membrane</location>
        <topology evidence="1">Single-pass membrane protein</topology>
    </subcellularLocation>
</comment>
<keyword evidence="6" id="KW-0256">Endoplasmic reticulum</keyword>
<dbReference type="PANTHER" id="PTHR13036:SF0">
    <property type="entry name" value="CHITOBIOSYLDIPHOSPHODOLICHOL BETA-MANNOSYLTRANSFERASE"/>
    <property type="match status" value="1"/>
</dbReference>
<dbReference type="Proteomes" id="UP000806378">
    <property type="component" value="Unassembled WGS sequence"/>
</dbReference>
<evidence type="ECO:0000256" key="1">
    <source>
        <dbReference type="ARBA" id="ARBA00004389"/>
    </source>
</evidence>
<name>A0A8T0CIQ2_CORYI</name>
<keyword evidence="3" id="KW-0328">Glycosyltransferase</keyword>
<dbReference type="Gramene" id="rna-gnl|WGS:JABURB|Cocit.L0423.1">
    <property type="protein sequence ID" value="cds-KAF7845829.1"/>
    <property type="gene ID" value="gene-BT93_L0423"/>
</dbReference>